<dbReference type="InParanoid" id="A0A0V0QG17"/>
<dbReference type="SUPFAM" id="SSF49562">
    <property type="entry name" value="C2 domain (Calcium/lipid-binding domain, CaLB)"/>
    <property type="match status" value="1"/>
</dbReference>
<gene>
    <name evidence="2" type="ORF">PPERSA_08266</name>
</gene>
<organism evidence="2 3">
    <name type="scientific">Pseudocohnilembus persalinus</name>
    <name type="common">Ciliate</name>
    <dbReference type="NCBI Taxonomy" id="266149"/>
    <lineage>
        <taxon>Eukaryota</taxon>
        <taxon>Sar</taxon>
        <taxon>Alveolata</taxon>
        <taxon>Ciliophora</taxon>
        <taxon>Intramacronucleata</taxon>
        <taxon>Oligohymenophorea</taxon>
        <taxon>Scuticociliatia</taxon>
        <taxon>Philasterida</taxon>
        <taxon>Pseudocohnilembidae</taxon>
        <taxon>Pseudocohnilembus</taxon>
    </lineage>
</organism>
<dbReference type="Pfam" id="PF00168">
    <property type="entry name" value="C2"/>
    <property type="match status" value="1"/>
</dbReference>
<reference evidence="2 3" key="1">
    <citation type="journal article" date="2015" name="Sci. Rep.">
        <title>Genome of the facultative scuticociliatosis pathogen Pseudocohnilembus persalinus provides insight into its virulence through horizontal gene transfer.</title>
        <authorList>
            <person name="Xiong J."/>
            <person name="Wang G."/>
            <person name="Cheng J."/>
            <person name="Tian M."/>
            <person name="Pan X."/>
            <person name="Warren A."/>
            <person name="Jiang C."/>
            <person name="Yuan D."/>
            <person name="Miao W."/>
        </authorList>
    </citation>
    <scope>NUCLEOTIDE SEQUENCE [LARGE SCALE GENOMIC DNA]</scope>
    <source>
        <strain evidence="2">36N120E</strain>
    </source>
</reference>
<dbReference type="PANTHER" id="PTHR47800:SF5">
    <property type="entry name" value="FER-1-LIKE PROTEIN 6"/>
    <property type="match status" value="1"/>
</dbReference>
<dbReference type="Proteomes" id="UP000054937">
    <property type="component" value="Unassembled WGS sequence"/>
</dbReference>
<dbReference type="InterPro" id="IPR000008">
    <property type="entry name" value="C2_dom"/>
</dbReference>
<dbReference type="GO" id="GO:0010628">
    <property type="term" value="P:positive regulation of gene expression"/>
    <property type="evidence" value="ECO:0007669"/>
    <property type="project" value="TreeGrafter"/>
</dbReference>
<comment type="caution">
    <text evidence="2">The sequence shown here is derived from an EMBL/GenBank/DDBJ whole genome shotgun (WGS) entry which is preliminary data.</text>
</comment>
<dbReference type="PANTHER" id="PTHR47800">
    <property type="entry name" value="C2 DOMAIN-CONTAINING PROTEIN"/>
    <property type="match status" value="1"/>
</dbReference>
<protein>
    <submittedName>
        <fullName evidence="2">C2 domain</fullName>
    </submittedName>
</protein>
<evidence type="ECO:0000259" key="1">
    <source>
        <dbReference type="PROSITE" id="PS50004"/>
    </source>
</evidence>
<dbReference type="EMBL" id="LDAU01000176">
    <property type="protein sequence ID" value="KRX01165.1"/>
    <property type="molecule type" value="Genomic_DNA"/>
</dbReference>
<evidence type="ECO:0000313" key="3">
    <source>
        <dbReference type="Proteomes" id="UP000054937"/>
    </source>
</evidence>
<name>A0A0V0QG17_PSEPJ</name>
<proteinExistence type="predicted"/>
<dbReference type="Gene3D" id="2.60.40.150">
    <property type="entry name" value="C2 domain"/>
    <property type="match status" value="1"/>
</dbReference>
<dbReference type="CDD" id="cd00030">
    <property type="entry name" value="C2"/>
    <property type="match status" value="1"/>
</dbReference>
<sequence>MGYRKIQTIKLIIRMAHKYAHELKNTDWSGKSDPFVTTYTKNQKNNKLKTKTVENNLSPYWDFEGNLNIDQMRCQLNDEVVVFDIYDEDTIKDELIGST</sequence>
<feature type="domain" description="C2" evidence="1">
    <location>
        <begin position="1"/>
        <end position="99"/>
    </location>
</feature>
<evidence type="ECO:0000313" key="2">
    <source>
        <dbReference type="EMBL" id="KRX01165.1"/>
    </source>
</evidence>
<accession>A0A0V0QG17</accession>
<dbReference type="InterPro" id="IPR035892">
    <property type="entry name" value="C2_domain_sf"/>
</dbReference>
<keyword evidence="3" id="KW-1185">Reference proteome</keyword>
<dbReference type="AlphaFoldDB" id="A0A0V0QG17"/>
<dbReference type="PROSITE" id="PS50004">
    <property type="entry name" value="C2"/>
    <property type="match status" value="1"/>
</dbReference>